<dbReference type="PANTHER" id="PTHR10151">
    <property type="entry name" value="ECTONUCLEOTIDE PYROPHOSPHATASE/PHOSPHODIESTERASE"/>
    <property type="match status" value="1"/>
</dbReference>
<dbReference type="EMBL" id="CP036339">
    <property type="protein sequence ID" value="QDT73952.1"/>
    <property type="molecule type" value="Genomic_DNA"/>
</dbReference>
<keyword evidence="2" id="KW-1185">Reference proteome</keyword>
<dbReference type="InterPro" id="IPR002591">
    <property type="entry name" value="Phosphodiest/P_Trfase"/>
</dbReference>
<dbReference type="Proteomes" id="UP000317909">
    <property type="component" value="Chromosome"/>
</dbReference>
<name>A0A517U001_9BACT</name>
<dbReference type="Pfam" id="PF01663">
    <property type="entry name" value="Phosphodiest"/>
    <property type="match status" value="1"/>
</dbReference>
<dbReference type="Gene3D" id="3.40.720.10">
    <property type="entry name" value="Alkaline Phosphatase, subunit A"/>
    <property type="match status" value="1"/>
</dbReference>
<proteinExistence type="predicted"/>
<dbReference type="RefSeq" id="WP_145433699.1">
    <property type="nucleotide sequence ID" value="NZ_CP036339.1"/>
</dbReference>
<sequence>MPEYVVLLSIPGLRRQDLALMPRLAALTAGGDVAELAPTFPAVTCTVQANMTTGAPPSEHGVIANGFYWRDRQAVEMWTTPNECVDRPQIWDTLHEQAAGVTSAVWFPLHAKHCGADYVCLPAPVHNPDGSESLWCYTKPEMLYGEFRDKLGHFPLMNYWGPLAGIKSTEWIVSSAIQAAEQFRPNFFYLYMQHLDYAPQKFGPDSTETMQALADLDRELGRLIDGFAAAYGDAKPLWLAASEYVITPVDHVLYPNRLLRQGGLLEVKEVDGGELIDFDESRAWALADHQFSHIFVRDRDAVTIAKVQDLFTGQPGVAEVFQPKNAPQYDLNHERSGDLVVVSDPNSWQAYYWWLDDALAPKFARTVDIHRKPGYDPVEMFFDPATRGIPLDATLVKGSHGAPANDPSQRGVLLSSQKGVFVEGPTADTDVAEIVLRQFGV</sequence>
<gene>
    <name evidence="1" type="ORF">I41_31440</name>
</gene>
<dbReference type="PANTHER" id="PTHR10151:SF120">
    <property type="entry name" value="BIS(5'-ADENOSYL)-TRIPHOSPHATASE"/>
    <property type="match status" value="1"/>
</dbReference>
<protein>
    <submittedName>
        <fullName evidence="1">Type I phosphodiesterase / nucleotide pyrophosphatase</fullName>
    </submittedName>
</protein>
<evidence type="ECO:0000313" key="1">
    <source>
        <dbReference type="EMBL" id="QDT73952.1"/>
    </source>
</evidence>
<accession>A0A517U001</accession>
<organism evidence="1 2">
    <name type="scientific">Lacipirellula limnantheis</name>
    <dbReference type="NCBI Taxonomy" id="2528024"/>
    <lineage>
        <taxon>Bacteria</taxon>
        <taxon>Pseudomonadati</taxon>
        <taxon>Planctomycetota</taxon>
        <taxon>Planctomycetia</taxon>
        <taxon>Pirellulales</taxon>
        <taxon>Lacipirellulaceae</taxon>
        <taxon>Lacipirellula</taxon>
    </lineage>
</organism>
<dbReference type="OrthoDB" id="9771966at2"/>
<dbReference type="AlphaFoldDB" id="A0A517U001"/>
<reference evidence="1 2" key="1">
    <citation type="submission" date="2019-02" db="EMBL/GenBank/DDBJ databases">
        <title>Deep-cultivation of Planctomycetes and their phenomic and genomic characterization uncovers novel biology.</title>
        <authorList>
            <person name="Wiegand S."/>
            <person name="Jogler M."/>
            <person name="Boedeker C."/>
            <person name="Pinto D."/>
            <person name="Vollmers J."/>
            <person name="Rivas-Marin E."/>
            <person name="Kohn T."/>
            <person name="Peeters S.H."/>
            <person name="Heuer A."/>
            <person name="Rast P."/>
            <person name="Oberbeckmann S."/>
            <person name="Bunk B."/>
            <person name="Jeske O."/>
            <person name="Meyerdierks A."/>
            <person name="Storesund J.E."/>
            <person name="Kallscheuer N."/>
            <person name="Luecker S."/>
            <person name="Lage O.M."/>
            <person name="Pohl T."/>
            <person name="Merkel B.J."/>
            <person name="Hornburger P."/>
            <person name="Mueller R.-W."/>
            <person name="Bruemmer F."/>
            <person name="Labrenz M."/>
            <person name="Spormann A.M."/>
            <person name="Op den Camp H."/>
            <person name="Overmann J."/>
            <person name="Amann R."/>
            <person name="Jetten M.S.M."/>
            <person name="Mascher T."/>
            <person name="Medema M.H."/>
            <person name="Devos D.P."/>
            <person name="Kaster A.-K."/>
            <person name="Ovreas L."/>
            <person name="Rohde M."/>
            <person name="Galperin M.Y."/>
            <person name="Jogler C."/>
        </authorList>
    </citation>
    <scope>NUCLEOTIDE SEQUENCE [LARGE SCALE GENOMIC DNA]</scope>
    <source>
        <strain evidence="1 2">I41</strain>
    </source>
</reference>
<dbReference type="InterPro" id="IPR017850">
    <property type="entry name" value="Alkaline_phosphatase_core_sf"/>
</dbReference>
<dbReference type="KEGG" id="llh:I41_31440"/>
<evidence type="ECO:0000313" key="2">
    <source>
        <dbReference type="Proteomes" id="UP000317909"/>
    </source>
</evidence>
<dbReference type="GO" id="GO:0016787">
    <property type="term" value="F:hydrolase activity"/>
    <property type="evidence" value="ECO:0007669"/>
    <property type="project" value="UniProtKB-ARBA"/>
</dbReference>
<dbReference type="SUPFAM" id="SSF53649">
    <property type="entry name" value="Alkaline phosphatase-like"/>
    <property type="match status" value="1"/>
</dbReference>